<comment type="caution">
    <text evidence="1">The sequence shown here is derived from an EMBL/GenBank/DDBJ whole genome shotgun (WGS) entry which is preliminary data.</text>
</comment>
<protein>
    <submittedName>
        <fullName evidence="1">Uncharacterized protein</fullName>
    </submittedName>
</protein>
<evidence type="ECO:0000313" key="1">
    <source>
        <dbReference type="EMBL" id="KAF9599289.1"/>
    </source>
</evidence>
<reference evidence="1 2" key="1">
    <citation type="submission" date="2020-10" db="EMBL/GenBank/DDBJ databases">
        <title>The Coptis chinensis genome and diversification of protoberbering-type alkaloids.</title>
        <authorList>
            <person name="Wang B."/>
            <person name="Shu S."/>
            <person name="Song C."/>
            <person name="Liu Y."/>
        </authorList>
    </citation>
    <scope>NUCLEOTIDE SEQUENCE [LARGE SCALE GENOMIC DNA]</scope>
    <source>
        <strain evidence="1">HL-2020</strain>
        <tissue evidence="1">Leaf</tissue>
    </source>
</reference>
<organism evidence="1 2">
    <name type="scientific">Coptis chinensis</name>
    <dbReference type="NCBI Taxonomy" id="261450"/>
    <lineage>
        <taxon>Eukaryota</taxon>
        <taxon>Viridiplantae</taxon>
        <taxon>Streptophyta</taxon>
        <taxon>Embryophyta</taxon>
        <taxon>Tracheophyta</taxon>
        <taxon>Spermatophyta</taxon>
        <taxon>Magnoliopsida</taxon>
        <taxon>Ranunculales</taxon>
        <taxon>Ranunculaceae</taxon>
        <taxon>Coptidoideae</taxon>
        <taxon>Coptis</taxon>
    </lineage>
</organism>
<dbReference type="AlphaFoldDB" id="A0A835LPY0"/>
<dbReference type="EMBL" id="JADFTS010000007">
    <property type="protein sequence ID" value="KAF9599289.1"/>
    <property type="molecule type" value="Genomic_DNA"/>
</dbReference>
<keyword evidence="2" id="KW-1185">Reference proteome</keyword>
<evidence type="ECO:0000313" key="2">
    <source>
        <dbReference type="Proteomes" id="UP000631114"/>
    </source>
</evidence>
<gene>
    <name evidence="1" type="ORF">IFM89_036587</name>
</gene>
<name>A0A835LPY0_9MAGN</name>
<accession>A0A835LPY0</accession>
<proteinExistence type="predicted"/>
<sequence>MHASNGLILLSLSKRGGYAYASDILDVEEDEDEMDVFWLLDTEIHRLNIKPDGKYVWEYYGMACHLEDRERILDEGSIYIAGAPKRHHSQAEKWEGNCTHGNPKRNENGCALPNAITLKLKSGKVIVPMETTNMPQVSDLRPQ</sequence>
<dbReference type="Proteomes" id="UP000631114">
    <property type="component" value="Unassembled WGS sequence"/>
</dbReference>